<reference evidence="1" key="1">
    <citation type="submission" date="2021-06" db="EMBL/GenBank/DDBJ databases">
        <authorList>
            <person name="Kallberg Y."/>
            <person name="Tangrot J."/>
            <person name="Rosling A."/>
        </authorList>
    </citation>
    <scope>NUCLEOTIDE SEQUENCE</scope>
    <source>
        <strain evidence="1">MA453B</strain>
    </source>
</reference>
<protein>
    <submittedName>
        <fullName evidence="1">1606_t:CDS:1</fullName>
    </submittedName>
</protein>
<sequence length="176" mass="20641">MPILNKVSSNTPKGLFFERVERNLHNKCVKRYTTFTNTQFTGFETFKKVFHVITRRSSLDVPLKPYKNYNIAIIIEGIINEFKSQQNSIIMFYNGTDNENFGPNMTHFQNEESYSVTKKTDIYMLGVLMWEISKNRPPFKPPKEICQLSELTIDMLNDARVEFIEKAQMAYIALYI</sequence>
<keyword evidence="2" id="KW-1185">Reference proteome</keyword>
<dbReference type="EMBL" id="CAJVPY010016299">
    <property type="protein sequence ID" value="CAG8756342.1"/>
    <property type="molecule type" value="Genomic_DNA"/>
</dbReference>
<evidence type="ECO:0000313" key="2">
    <source>
        <dbReference type="Proteomes" id="UP000789405"/>
    </source>
</evidence>
<comment type="caution">
    <text evidence="1">The sequence shown here is derived from an EMBL/GenBank/DDBJ whole genome shotgun (WGS) entry which is preliminary data.</text>
</comment>
<gene>
    <name evidence="1" type="ORF">DERYTH_LOCUS17367</name>
</gene>
<dbReference type="SUPFAM" id="SSF56112">
    <property type="entry name" value="Protein kinase-like (PK-like)"/>
    <property type="match status" value="1"/>
</dbReference>
<dbReference type="Gene3D" id="1.10.510.10">
    <property type="entry name" value="Transferase(Phosphotransferase) domain 1"/>
    <property type="match status" value="1"/>
</dbReference>
<dbReference type="InterPro" id="IPR011009">
    <property type="entry name" value="Kinase-like_dom_sf"/>
</dbReference>
<feature type="non-terminal residue" evidence="1">
    <location>
        <position position="1"/>
    </location>
</feature>
<dbReference type="AlphaFoldDB" id="A0A9N9IZ76"/>
<accession>A0A9N9IZ76</accession>
<organism evidence="1 2">
    <name type="scientific">Dentiscutata erythropus</name>
    <dbReference type="NCBI Taxonomy" id="1348616"/>
    <lineage>
        <taxon>Eukaryota</taxon>
        <taxon>Fungi</taxon>
        <taxon>Fungi incertae sedis</taxon>
        <taxon>Mucoromycota</taxon>
        <taxon>Glomeromycotina</taxon>
        <taxon>Glomeromycetes</taxon>
        <taxon>Diversisporales</taxon>
        <taxon>Gigasporaceae</taxon>
        <taxon>Dentiscutata</taxon>
    </lineage>
</organism>
<name>A0A9N9IZ76_9GLOM</name>
<proteinExistence type="predicted"/>
<dbReference type="OrthoDB" id="2441579at2759"/>
<dbReference type="Proteomes" id="UP000789405">
    <property type="component" value="Unassembled WGS sequence"/>
</dbReference>
<evidence type="ECO:0000313" key="1">
    <source>
        <dbReference type="EMBL" id="CAG8756342.1"/>
    </source>
</evidence>